<evidence type="ECO:0000313" key="3">
    <source>
        <dbReference type="Proteomes" id="UP001372338"/>
    </source>
</evidence>
<keyword evidence="3" id="KW-1185">Reference proteome</keyword>
<reference evidence="2 3" key="1">
    <citation type="submission" date="2024-01" db="EMBL/GenBank/DDBJ databases">
        <title>The genomes of 5 underutilized Papilionoideae crops provide insights into root nodulation and disease resistanc.</title>
        <authorList>
            <person name="Yuan L."/>
        </authorList>
    </citation>
    <scope>NUCLEOTIDE SEQUENCE [LARGE SCALE GENOMIC DNA]</scope>
    <source>
        <strain evidence="2">ZHUSHIDOU_FW_LH</strain>
        <tissue evidence="2">Leaf</tissue>
    </source>
</reference>
<sequence length="168" mass="19391">MEKGTMSWEQKELVNELIQGMEVATKLKVELMLPSSADTSNLLVQRILSSYDKALLLLGWNASLFTSQAMLQVQPTKTWSPESPFSRSTTRESIEGTLKDHHELKHDSKKRKMMPKNGFEGPYERWLQLEKIRTERYPWCQISQCSAEIFSDDLTHATISHYNNVKAE</sequence>
<dbReference type="Proteomes" id="UP001372338">
    <property type="component" value="Unassembled WGS sequence"/>
</dbReference>
<accession>A0AAN9E7V8</accession>
<evidence type="ECO:0000256" key="1">
    <source>
        <dbReference type="SAM" id="MobiDB-lite"/>
    </source>
</evidence>
<feature type="region of interest" description="Disordered" evidence="1">
    <location>
        <begin position="78"/>
        <end position="115"/>
    </location>
</feature>
<proteinExistence type="predicted"/>
<protein>
    <submittedName>
        <fullName evidence="2">Uncharacterized protein</fullName>
    </submittedName>
</protein>
<evidence type="ECO:0000313" key="2">
    <source>
        <dbReference type="EMBL" id="KAK7250526.1"/>
    </source>
</evidence>
<organism evidence="2 3">
    <name type="scientific">Crotalaria pallida</name>
    <name type="common">Smooth rattlebox</name>
    <name type="synonym">Crotalaria striata</name>
    <dbReference type="NCBI Taxonomy" id="3830"/>
    <lineage>
        <taxon>Eukaryota</taxon>
        <taxon>Viridiplantae</taxon>
        <taxon>Streptophyta</taxon>
        <taxon>Embryophyta</taxon>
        <taxon>Tracheophyta</taxon>
        <taxon>Spermatophyta</taxon>
        <taxon>Magnoliopsida</taxon>
        <taxon>eudicotyledons</taxon>
        <taxon>Gunneridae</taxon>
        <taxon>Pentapetalae</taxon>
        <taxon>rosids</taxon>
        <taxon>fabids</taxon>
        <taxon>Fabales</taxon>
        <taxon>Fabaceae</taxon>
        <taxon>Papilionoideae</taxon>
        <taxon>50 kb inversion clade</taxon>
        <taxon>genistoids sensu lato</taxon>
        <taxon>core genistoids</taxon>
        <taxon>Crotalarieae</taxon>
        <taxon>Crotalaria</taxon>
    </lineage>
</organism>
<feature type="compositionally biased region" description="Polar residues" evidence="1">
    <location>
        <begin position="78"/>
        <end position="88"/>
    </location>
</feature>
<comment type="caution">
    <text evidence="2">The sequence shown here is derived from an EMBL/GenBank/DDBJ whole genome shotgun (WGS) entry which is preliminary data.</text>
</comment>
<dbReference type="AlphaFoldDB" id="A0AAN9E7V8"/>
<name>A0AAN9E7V8_CROPI</name>
<dbReference type="EMBL" id="JAYWIO010000007">
    <property type="protein sequence ID" value="KAK7250526.1"/>
    <property type="molecule type" value="Genomic_DNA"/>
</dbReference>
<feature type="compositionally biased region" description="Basic and acidic residues" evidence="1">
    <location>
        <begin position="89"/>
        <end position="106"/>
    </location>
</feature>
<gene>
    <name evidence="2" type="ORF">RIF29_33021</name>
</gene>